<evidence type="ECO:0000313" key="2">
    <source>
        <dbReference type="EMBL" id="QOR72421.1"/>
    </source>
</evidence>
<keyword evidence="1" id="KW-0812">Transmembrane</keyword>
<reference evidence="2 3" key="1">
    <citation type="submission" date="2020-10" db="EMBL/GenBank/DDBJ databases">
        <title>Haloactinobacterium sp. RN3S43, a bacterium isolated from saline soil.</title>
        <authorList>
            <person name="Sun J.-Q."/>
        </authorList>
    </citation>
    <scope>NUCLEOTIDE SEQUENCE [LARGE SCALE GENOMIC DNA]</scope>
    <source>
        <strain evidence="2 3">RN3S43</strain>
    </source>
</reference>
<evidence type="ECO:0000256" key="1">
    <source>
        <dbReference type="SAM" id="Phobius"/>
    </source>
</evidence>
<dbReference type="EMBL" id="CP063169">
    <property type="protein sequence ID" value="QOR72421.1"/>
    <property type="molecule type" value="Genomic_DNA"/>
</dbReference>
<keyword evidence="1" id="KW-0472">Membrane</keyword>
<name>A0A7M1SY32_9MICO</name>
<keyword evidence="3" id="KW-1185">Reference proteome</keyword>
<gene>
    <name evidence="2" type="ORF">IM660_09460</name>
</gene>
<feature type="transmembrane region" description="Helical" evidence="1">
    <location>
        <begin position="44"/>
        <end position="65"/>
    </location>
</feature>
<dbReference type="RefSeq" id="WP_193499059.1">
    <property type="nucleotide sequence ID" value="NZ_CP063169.1"/>
</dbReference>
<feature type="transmembrane region" description="Helical" evidence="1">
    <location>
        <begin position="21"/>
        <end position="38"/>
    </location>
</feature>
<protein>
    <submittedName>
        <fullName evidence="2">Uncharacterized protein</fullName>
    </submittedName>
</protein>
<keyword evidence="1" id="KW-1133">Transmembrane helix</keyword>
<organism evidence="2 3">
    <name type="scientific">Ruania alkalisoli</name>
    <dbReference type="NCBI Taxonomy" id="2779775"/>
    <lineage>
        <taxon>Bacteria</taxon>
        <taxon>Bacillati</taxon>
        <taxon>Actinomycetota</taxon>
        <taxon>Actinomycetes</taxon>
        <taxon>Micrococcales</taxon>
        <taxon>Ruaniaceae</taxon>
        <taxon>Ruania</taxon>
    </lineage>
</organism>
<dbReference type="KEGG" id="halt:IM660_09460"/>
<proteinExistence type="predicted"/>
<dbReference type="AlphaFoldDB" id="A0A7M1SY32"/>
<evidence type="ECO:0000313" key="3">
    <source>
        <dbReference type="Proteomes" id="UP000593758"/>
    </source>
</evidence>
<sequence length="70" mass="8296">MSSPQRPRIHRDRRLWRLGTKQMLITLAVILLINLVAYRLGLGWGGTLVLCALIAFSWPFVATWWHRRRR</sequence>
<dbReference type="Proteomes" id="UP000593758">
    <property type="component" value="Chromosome"/>
</dbReference>
<accession>A0A7M1SY32</accession>